<organism evidence="1 2">
    <name type="scientific">Methanogenium organophilum</name>
    <dbReference type="NCBI Taxonomy" id="2199"/>
    <lineage>
        <taxon>Archaea</taxon>
        <taxon>Methanobacteriati</taxon>
        <taxon>Methanobacteriota</taxon>
        <taxon>Stenosarchaea group</taxon>
        <taxon>Methanomicrobia</taxon>
        <taxon>Methanomicrobiales</taxon>
        <taxon>Methanomicrobiaceae</taxon>
        <taxon>Methanogenium</taxon>
    </lineage>
</organism>
<dbReference type="GeneID" id="76833572"/>
<dbReference type="Proteomes" id="UP001163096">
    <property type="component" value="Chromosome"/>
</dbReference>
<proteinExistence type="predicted"/>
<reference evidence="1" key="1">
    <citation type="submission" date="2022-11" db="EMBL/GenBank/DDBJ databases">
        <title>Complete genome sequence of Methanogenium organophilum DSM 3596.</title>
        <authorList>
            <person name="Chen S.-C."/>
            <person name="Lai S.-J."/>
            <person name="You Y.-T."/>
        </authorList>
    </citation>
    <scope>NUCLEOTIDE SEQUENCE</scope>
    <source>
        <strain evidence="1">DSM 3596</strain>
    </source>
</reference>
<dbReference type="RefSeq" id="WP_268186652.1">
    <property type="nucleotide sequence ID" value="NZ_CP113361.1"/>
</dbReference>
<dbReference type="AlphaFoldDB" id="A0A9X9T8R1"/>
<evidence type="ECO:0000313" key="2">
    <source>
        <dbReference type="Proteomes" id="UP001163096"/>
    </source>
</evidence>
<name>A0A9X9T8R1_METOG</name>
<keyword evidence="2" id="KW-1185">Reference proteome</keyword>
<sequence>MTFYAIFQYGSGILGVGTTTNEAISDARERIRQQNIPDETLSLILGRVCMATPGDVLLLQCSEAVYEQIRTTGSAIYDIVDGMVVLAEEV</sequence>
<dbReference type="KEGG" id="mou:OU421_00680"/>
<protein>
    <submittedName>
        <fullName evidence="1">Uncharacterized protein</fullName>
    </submittedName>
</protein>
<evidence type="ECO:0000313" key="1">
    <source>
        <dbReference type="EMBL" id="WAI01422.1"/>
    </source>
</evidence>
<accession>A0A9X9T8R1</accession>
<gene>
    <name evidence="1" type="ORF">OU421_00680</name>
</gene>
<dbReference type="EMBL" id="CP113361">
    <property type="protein sequence ID" value="WAI01422.1"/>
    <property type="molecule type" value="Genomic_DNA"/>
</dbReference>